<feature type="region of interest" description="Disordered" evidence="1">
    <location>
        <begin position="1"/>
        <end position="66"/>
    </location>
</feature>
<feature type="compositionally biased region" description="Basic and acidic residues" evidence="1">
    <location>
        <begin position="1"/>
        <end position="18"/>
    </location>
</feature>
<sequence>MSRDSDQQKKPQSADRPLHFSAVVPTGRHDGDGEPRPRLDSSTKAETHDITIGHEKTVYGARQAKQ</sequence>
<reference evidence="3" key="1">
    <citation type="journal article" date="2017" name="Genome Biol.">
        <title>Comparative genomics reveals high biological diversity and specific adaptations in the industrially and medically important fungal genus Aspergillus.</title>
        <authorList>
            <person name="de Vries R.P."/>
            <person name="Riley R."/>
            <person name="Wiebenga A."/>
            <person name="Aguilar-Osorio G."/>
            <person name="Amillis S."/>
            <person name="Uchima C.A."/>
            <person name="Anderluh G."/>
            <person name="Asadollahi M."/>
            <person name="Askin M."/>
            <person name="Barry K."/>
            <person name="Battaglia E."/>
            <person name="Bayram O."/>
            <person name="Benocci T."/>
            <person name="Braus-Stromeyer S.A."/>
            <person name="Caldana C."/>
            <person name="Canovas D."/>
            <person name="Cerqueira G.C."/>
            <person name="Chen F."/>
            <person name="Chen W."/>
            <person name="Choi C."/>
            <person name="Clum A."/>
            <person name="Dos Santos R.A."/>
            <person name="Damasio A.R."/>
            <person name="Diallinas G."/>
            <person name="Emri T."/>
            <person name="Fekete E."/>
            <person name="Flipphi M."/>
            <person name="Freyberg S."/>
            <person name="Gallo A."/>
            <person name="Gournas C."/>
            <person name="Habgood R."/>
            <person name="Hainaut M."/>
            <person name="Harispe M.L."/>
            <person name="Henrissat B."/>
            <person name="Hilden K.S."/>
            <person name="Hope R."/>
            <person name="Hossain A."/>
            <person name="Karabika E."/>
            <person name="Karaffa L."/>
            <person name="Karanyi Z."/>
            <person name="Krasevec N."/>
            <person name="Kuo A."/>
            <person name="Kusch H."/>
            <person name="LaButti K."/>
            <person name="Lagendijk E.L."/>
            <person name="Lapidus A."/>
            <person name="Levasseur A."/>
            <person name="Lindquist E."/>
            <person name="Lipzen A."/>
            <person name="Logrieco A.F."/>
            <person name="MacCabe A."/>
            <person name="Maekelae M.R."/>
            <person name="Malavazi I."/>
            <person name="Melin P."/>
            <person name="Meyer V."/>
            <person name="Mielnichuk N."/>
            <person name="Miskei M."/>
            <person name="Molnar A.P."/>
            <person name="Mule G."/>
            <person name="Ngan C.Y."/>
            <person name="Orejas M."/>
            <person name="Orosz E."/>
            <person name="Ouedraogo J.P."/>
            <person name="Overkamp K.M."/>
            <person name="Park H.-S."/>
            <person name="Perrone G."/>
            <person name="Piumi F."/>
            <person name="Punt P.J."/>
            <person name="Ram A.F."/>
            <person name="Ramon A."/>
            <person name="Rauscher S."/>
            <person name="Record E."/>
            <person name="Riano-Pachon D.M."/>
            <person name="Robert V."/>
            <person name="Roehrig J."/>
            <person name="Ruller R."/>
            <person name="Salamov A."/>
            <person name="Salih N.S."/>
            <person name="Samson R.A."/>
            <person name="Sandor E."/>
            <person name="Sanguinetti M."/>
            <person name="Schuetze T."/>
            <person name="Sepcic K."/>
            <person name="Shelest E."/>
            <person name="Sherlock G."/>
            <person name="Sophianopoulou V."/>
            <person name="Squina F.M."/>
            <person name="Sun H."/>
            <person name="Susca A."/>
            <person name="Todd R.B."/>
            <person name="Tsang A."/>
            <person name="Unkles S.E."/>
            <person name="van de Wiele N."/>
            <person name="van Rossen-Uffink D."/>
            <person name="Oliveira J.V."/>
            <person name="Vesth T.C."/>
            <person name="Visser J."/>
            <person name="Yu J.-H."/>
            <person name="Zhou M."/>
            <person name="Andersen M.R."/>
            <person name="Archer D.B."/>
            <person name="Baker S.E."/>
            <person name="Benoit I."/>
            <person name="Brakhage A.A."/>
            <person name="Braus G.H."/>
            <person name="Fischer R."/>
            <person name="Frisvad J.C."/>
            <person name="Goldman G.H."/>
            <person name="Houbraken J."/>
            <person name="Oakley B."/>
            <person name="Pocsi I."/>
            <person name="Scazzocchio C."/>
            <person name="Seiboth B."/>
            <person name="vanKuyk P.A."/>
            <person name="Wortman J."/>
            <person name="Dyer P.S."/>
            <person name="Grigoriev I.V."/>
        </authorList>
    </citation>
    <scope>NUCLEOTIDE SEQUENCE [LARGE SCALE GENOMIC DNA]</scope>
    <source>
        <strain evidence="3">ITEM 5010</strain>
    </source>
</reference>
<evidence type="ECO:0000256" key="1">
    <source>
        <dbReference type="SAM" id="MobiDB-lite"/>
    </source>
</evidence>
<evidence type="ECO:0000313" key="2">
    <source>
        <dbReference type="EMBL" id="OOF90266.1"/>
    </source>
</evidence>
<dbReference type="VEuPathDB" id="FungiDB:ASPCADRAFT_212115"/>
<dbReference type="AlphaFoldDB" id="A0A1R3R709"/>
<proteinExistence type="predicted"/>
<accession>A0A1R3R709</accession>
<dbReference type="Proteomes" id="UP000188318">
    <property type="component" value="Unassembled WGS sequence"/>
</dbReference>
<evidence type="ECO:0000313" key="3">
    <source>
        <dbReference type="Proteomes" id="UP000188318"/>
    </source>
</evidence>
<dbReference type="EMBL" id="KV907552">
    <property type="protein sequence ID" value="OOF90266.1"/>
    <property type="molecule type" value="Genomic_DNA"/>
</dbReference>
<feature type="compositionally biased region" description="Basic and acidic residues" evidence="1">
    <location>
        <begin position="27"/>
        <end position="57"/>
    </location>
</feature>
<gene>
    <name evidence="2" type="ORF">ASPCADRAFT_212115</name>
</gene>
<name>A0A1R3R709_ASPC5</name>
<keyword evidence="3" id="KW-1185">Reference proteome</keyword>
<organism evidence="2 3">
    <name type="scientific">Aspergillus carbonarius (strain ITEM 5010)</name>
    <dbReference type="NCBI Taxonomy" id="602072"/>
    <lineage>
        <taxon>Eukaryota</taxon>
        <taxon>Fungi</taxon>
        <taxon>Dikarya</taxon>
        <taxon>Ascomycota</taxon>
        <taxon>Pezizomycotina</taxon>
        <taxon>Eurotiomycetes</taxon>
        <taxon>Eurotiomycetidae</taxon>
        <taxon>Eurotiales</taxon>
        <taxon>Aspergillaceae</taxon>
        <taxon>Aspergillus</taxon>
        <taxon>Aspergillus subgen. Circumdati</taxon>
    </lineage>
</organism>
<protein>
    <submittedName>
        <fullName evidence="2">Uncharacterized protein</fullName>
    </submittedName>
</protein>